<accession>A0A1X2EKU5</accession>
<comment type="caution">
    <text evidence="1">The sequence shown here is derived from an EMBL/GenBank/DDBJ whole genome shotgun (WGS) entry which is preliminary data.</text>
</comment>
<dbReference type="EMBL" id="LQPZ01000018">
    <property type="protein sequence ID" value="ORX05585.1"/>
    <property type="molecule type" value="Genomic_DNA"/>
</dbReference>
<keyword evidence="2" id="KW-1185">Reference proteome</keyword>
<evidence type="ECO:0000313" key="1">
    <source>
        <dbReference type="EMBL" id="ORX05585.1"/>
    </source>
</evidence>
<name>A0A1X2EKU5_9MYCO</name>
<proteinExistence type="predicted"/>
<protein>
    <submittedName>
        <fullName evidence="1">Uncharacterized protein</fullName>
    </submittedName>
</protein>
<sequence length="87" mass="9109">MARPELVELSDAATERVVTHLEASGLRCECCGAADFTIGSALPMGFLFLDEDDDAYLVALTCRNGGCGRPRTGLRLAGADFLAAADS</sequence>
<dbReference type="STRING" id="1798.AWC30_08960"/>
<dbReference type="OrthoDB" id="4741287at2"/>
<gene>
    <name evidence="1" type="ORF">AWC30_08960</name>
</gene>
<dbReference type="Proteomes" id="UP000193090">
    <property type="component" value="Unassembled WGS sequence"/>
</dbReference>
<reference evidence="1 2" key="1">
    <citation type="submission" date="2016-01" db="EMBL/GenBank/DDBJ databases">
        <title>The new phylogeny of the genus Mycobacterium.</title>
        <authorList>
            <person name="Tarcisio F."/>
            <person name="Conor M."/>
            <person name="Antonella G."/>
            <person name="Elisabetta G."/>
            <person name="Giulia F.S."/>
            <person name="Sara T."/>
            <person name="Anna F."/>
            <person name="Clotilde B."/>
            <person name="Roberto B."/>
            <person name="Veronica D.S."/>
            <person name="Fabio R."/>
            <person name="Monica P."/>
            <person name="Olivier J."/>
            <person name="Enrico T."/>
            <person name="Nicola S."/>
        </authorList>
    </citation>
    <scope>NUCLEOTIDE SEQUENCE [LARGE SCALE GENOMIC DNA]</scope>
    <source>
        <strain evidence="1 2">DSM 44153</strain>
    </source>
</reference>
<evidence type="ECO:0000313" key="2">
    <source>
        <dbReference type="Proteomes" id="UP000193090"/>
    </source>
</evidence>
<dbReference type="AlphaFoldDB" id="A0A1X2EKU5"/>
<organism evidence="1 2">
    <name type="scientific">Mycolicibacillus trivialis</name>
    <dbReference type="NCBI Taxonomy" id="1798"/>
    <lineage>
        <taxon>Bacteria</taxon>
        <taxon>Bacillati</taxon>
        <taxon>Actinomycetota</taxon>
        <taxon>Actinomycetes</taxon>
        <taxon>Mycobacteriales</taxon>
        <taxon>Mycobacteriaceae</taxon>
        <taxon>Mycolicibacillus</taxon>
    </lineage>
</organism>